<dbReference type="OrthoDB" id="7685493at2759"/>
<feature type="compositionally biased region" description="Basic and acidic residues" evidence="1">
    <location>
        <begin position="691"/>
        <end position="706"/>
    </location>
</feature>
<protein>
    <submittedName>
        <fullName evidence="2">Uncharacterized protein</fullName>
    </submittedName>
</protein>
<organism evidence="2 3">
    <name type="scientific">Habropoda laboriosa</name>
    <dbReference type="NCBI Taxonomy" id="597456"/>
    <lineage>
        <taxon>Eukaryota</taxon>
        <taxon>Metazoa</taxon>
        <taxon>Ecdysozoa</taxon>
        <taxon>Arthropoda</taxon>
        <taxon>Hexapoda</taxon>
        <taxon>Insecta</taxon>
        <taxon>Pterygota</taxon>
        <taxon>Neoptera</taxon>
        <taxon>Endopterygota</taxon>
        <taxon>Hymenoptera</taxon>
        <taxon>Apocrita</taxon>
        <taxon>Aculeata</taxon>
        <taxon>Apoidea</taxon>
        <taxon>Anthophila</taxon>
        <taxon>Apidae</taxon>
        <taxon>Habropoda</taxon>
    </lineage>
</organism>
<dbReference type="STRING" id="597456.A0A0L7QNA6"/>
<evidence type="ECO:0000313" key="3">
    <source>
        <dbReference type="Proteomes" id="UP000053825"/>
    </source>
</evidence>
<dbReference type="EMBL" id="KQ414868">
    <property type="protein sequence ID" value="KOC59966.1"/>
    <property type="molecule type" value="Genomic_DNA"/>
</dbReference>
<proteinExistence type="predicted"/>
<accession>A0A0L7QNA6</accession>
<name>A0A0L7QNA6_9HYME</name>
<dbReference type="AlphaFoldDB" id="A0A0L7QNA6"/>
<feature type="region of interest" description="Disordered" evidence="1">
    <location>
        <begin position="503"/>
        <end position="535"/>
    </location>
</feature>
<evidence type="ECO:0000313" key="2">
    <source>
        <dbReference type="EMBL" id="KOC59966.1"/>
    </source>
</evidence>
<sequence length="706" mass="80162">MFDDCAATTKMNSDESKGDYAICNSKLDNKCFIAWSPLEENKCLFKHRYVSCSRSVPRKSKRFIRYKINRSLNFDATVHNSSSENSSFEENKHLTRSAKIMRALDFNSSPAYYGKTKIKKSLNFNLTPSPKRFTPVRKSIRKSLSLNFNSLLSVPNKFLNYDDNPSDSANSSLIFSSSESIDENQNETPLQQDTKEHEMLHYSTPNAKLSRKSQCSASFRPLLRSRLKETIDNIVYVTATPTSQSLKRIKNRSKCTNDIGMNTSRNLFYEFYDKDDDRPCTPENVICIIPESMSAIKRSHKKERSSRWSDRCVTQFPSSFTNDEDVLQNRKHVDPLQDSKSNVNLHTNKNSNCKELALSRSEDDMSDTGSLFDYTEEQENVVEESKNIFENIKVKTEENAENSAFSVVHVDANTSLDKLSPKECDTSKEEFKIFTPLKRKRSLIASAAAKEHLNFYGIPSVKIELAENVVADISLSRCLTPVPNFQSNYVQTDGNNIIKVIKANNDNNDSDDNNGGETHDYGSNDTTGRSTPRNMSTTELYVNLDSIKKSHKKNKRGNSSRKGLNLFRNNFCTEEENEMSTECTESAMHSASELSNNDITSKSINDKSIDYDSTDDSTSLVVIDNEKCASTSMENELLNTTPPNCLKTKSYIRLIQDTSIKRSHKKVRDQKKQEITIETDELSDDGSIFGEEEKLDCTQDLSTHHE</sequence>
<gene>
    <name evidence="2" type="ORF">WH47_09147</name>
</gene>
<reference evidence="2 3" key="1">
    <citation type="submission" date="2015-07" db="EMBL/GenBank/DDBJ databases">
        <title>The genome of Habropoda laboriosa.</title>
        <authorList>
            <person name="Pan H."/>
            <person name="Kapheim K."/>
        </authorList>
    </citation>
    <scope>NUCLEOTIDE SEQUENCE [LARGE SCALE GENOMIC DNA]</scope>
    <source>
        <strain evidence="2">0110345459</strain>
    </source>
</reference>
<keyword evidence="3" id="KW-1185">Reference proteome</keyword>
<evidence type="ECO:0000256" key="1">
    <source>
        <dbReference type="SAM" id="MobiDB-lite"/>
    </source>
</evidence>
<feature type="region of interest" description="Disordered" evidence="1">
    <location>
        <begin position="665"/>
        <end position="706"/>
    </location>
</feature>
<dbReference type="Proteomes" id="UP000053825">
    <property type="component" value="Unassembled WGS sequence"/>
</dbReference>
<feature type="compositionally biased region" description="Polar residues" evidence="1">
    <location>
        <begin position="523"/>
        <end position="535"/>
    </location>
</feature>